<sequence>MWAHLWRSGSDCGTRCRTTSTACDPMVFQPHVESYPPFRPSFGAQTD</sequence>
<accession>A0A346XSE7</accession>
<dbReference type="AlphaFoldDB" id="A0A346XSE7"/>
<protein>
    <submittedName>
        <fullName evidence="1">Uncharacterized protein</fullName>
    </submittedName>
</protein>
<evidence type="ECO:0000313" key="1">
    <source>
        <dbReference type="EMBL" id="AXV05144.1"/>
    </source>
</evidence>
<dbReference type="EMBL" id="CP031165">
    <property type="protein sequence ID" value="AXV05144.1"/>
    <property type="molecule type" value="Genomic_DNA"/>
</dbReference>
<name>A0A346XSE7_9ACTN</name>
<evidence type="ECO:0000313" key="2">
    <source>
        <dbReference type="Proteomes" id="UP000264006"/>
    </source>
</evidence>
<reference evidence="1 2" key="1">
    <citation type="submission" date="2018-09" db="EMBL/GenBank/DDBJ databases">
        <title>Complete genome sequence of Euzebya sp. DY32-46 isolated from seawater of Pacific Ocean.</title>
        <authorList>
            <person name="Xu L."/>
            <person name="Wu Y.-H."/>
            <person name="Xu X.-W."/>
        </authorList>
    </citation>
    <scope>NUCLEOTIDE SEQUENCE [LARGE SCALE GENOMIC DNA]</scope>
    <source>
        <strain evidence="1 2">DY32-46</strain>
    </source>
</reference>
<dbReference type="KEGG" id="euz:DVS28_a0437"/>
<proteinExistence type="predicted"/>
<keyword evidence="2" id="KW-1185">Reference proteome</keyword>
<organism evidence="1 2">
    <name type="scientific">Euzebya pacifica</name>
    <dbReference type="NCBI Taxonomy" id="1608957"/>
    <lineage>
        <taxon>Bacteria</taxon>
        <taxon>Bacillati</taxon>
        <taxon>Actinomycetota</taxon>
        <taxon>Nitriliruptoria</taxon>
        <taxon>Euzebyales</taxon>
    </lineage>
</organism>
<gene>
    <name evidence="1" type="ORF">DVS28_a0437</name>
</gene>
<dbReference type="Proteomes" id="UP000264006">
    <property type="component" value="Chromosome"/>
</dbReference>